<dbReference type="PANTHER" id="PTHR35046:SF9">
    <property type="entry name" value="RNA-DIRECTED DNA POLYMERASE"/>
    <property type="match status" value="1"/>
</dbReference>
<dbReference type="EMBL" id="SDMP01000018">
    <property type="protein sequence ID" value="RYQ95291.1"/>
    <property type="molecule type" value="Genomic_DNA"/>
</dbReference>
<dbReference type="Proteomes" id="UP000289738">
    <property type="component" value="Chromosome B08"/>
</dbReference>
<proteinExistence type="predicted"/>
<gene>
    <name evidence="1" type="ORF">Ahy_B08g090401</name>
</gene>
<sequence length="164" mass="19831">MKESYMQKSSRLQIPAFKGRNDPEAFFGWERKVDSIFSNFILSEEKKVRLSTELGRSRRRYRKSLICSWEKMKKIMRSQFVPSSYHMKNRVVPSSCHNDFFRKFCKLQQDKVQRYHYANMEDSVKLAIDMEHMQQFIAIWESKRAKFEDQTKGKVFDIKKDITY</sequence>
<evidence type="ECO:0000313" key="1">
    <source>
        <dbReference type="EMBL" id="RYQ95291.1"/>
    </source>
</evidence>
<protein>
    <recommendedName>
        <fullName evidence="3">Retrotransposon gag domain-containing protein</fullName>
    </recommendedName>
</protein>
<accession>A0A444Y038</accession>
<name>A0A444Y038_ARAHY</name>
<organism evidence="1 2">
    <name type="scientific">Arachis hypogaea</name>
    <name type="common">Peanut</name>
    <dbReference type="NCBI Taxonomy" id="3818"/>
    <lineage>
        <taxon>Eukaryota</taxon>
        <taxon>Viridiplantae</taxon>
        <taxon>Streptophyta</taxon>
        <taxon>Embryophyta</taxon>
        <taxon>Tracheophyta</taxon>
        <taxon>Spermatophyta</taxon>
        <taxon>Magnoliopsida</taxon>
        <taxon>eudicotyledons</taxon>
        <taxon>Gunneridae</taxon>
        <taxon>Pentapetalae</taxon>
        <taxon>rosids</taxon>
        <taxon>fabids</taxon>
        <taxon>Fabales</taxon>
        <taxon>Fabaceae</taxon>
        <taxon>Papilionoideae</taxon>
        <taxon>50 kb inversion clade</taxon>
        <taxon>dalbergioids sensu lato</taxon>
        <taxon>Dalbergieae</taxon>
        <taxon>Pterocarpus clade</taxon>
        <taxon>Arachis</taxon>
    </lineage>
</organism>
<evidence type="ECO:0008006" key="3">
    <source>
        <dbReference type="Google" id="ProtNLM"/>
    </source>
</evidence>
<evidence type="ECO:0000313" key="2">
    <source>
        <dbReference type="Proteomes" id="UP000289738"/>
    </source>
</evidence>
<dbReference type="PANTHER" id="PTHR35046">
    <property type="entry name" value="ZINC KNUCKLE (CCHC-TYPE) FAMILY PROTEIN"/>
    <property type="match status" value="1"/>
</dbReference>
<keyword evidence="2" id="KW-1185">Reference proteome</keyword>
<comment type="caution">
    <text evidence="1">The sequence shown here is derived from an EMBL/GenBank/DDBJ whole genome shotgun (WGS) entry which is preliminary data.</text>
</comment>
<dbReference type="AlphaFoldDB" id="A0A444Y038"/>
<reference evidence="1 2" key="1">
    <citation type="submission" date="2019-01" db="EMBL/GenBank/DDBJ databases">
        <title>Sequencing of cultivated peanut Arachis hypogaea provides insights into genome evolution and oil improvement.</title>
        <authorList>
            <person name="Chen X."/>
        </authorList>
    </citation>
    <scope>NUCLEOTIDE SEQUENCE [LARGE SCALE GENOMIC DNA]</scope>
    <source>
        <strain evidence="2">cv. Fuhuasheng</strain>
        <tissue evidence="1">Leaves</tissue>
    </source>
</reference>